<dbReference type="EMBL" id="CP000575">
    <property type="protein sequence ID" value="ABN69668.1"/>
    <property type="molecule type" value="Genomic_DNA"/>
</dbReference>
<dbReference type="SUPFAM" id="SSF51735">
    <property type="entry name" value="NAD(P)-binding Rossmann-fold domains"/>
    <property type="match status" value="1"/>
</dbReference>
<dbReference type="STRING" id="399550.Smar_0561"/>
<dbReference type="Proteomes" id="UP000000254">
    <property type="component" value="Chromosome"/>
</dbReference>
<accession>A3DM08</accession>
<sequence>MMFDISGYRVLITASSRGIGYGIAKVLVREGCRVVINGRNKERLMKSVEELRNIGSSEVYGVQADLTIKEDVERLVDETINYLGGLDALVYVTGPPRPGYFSELSLEDWEYGINLLIKSALWLTYKALPHLEKSKNPSITYLTSIAVKEPIPNIALSNTLRISIHGLAKTLAKELGPKGIRVNTVLPGYIMTDRVKQLIEDRSKRENKSKDEIIKEITAEIPLRRIGEPEEVGYLVAYLISPYASYINGASIPVDGGRLKSIF</sequence>
<dbReference type="PANTHER" id="PTHR42879">
    <property type="entry name" value="3-OXOACYL-(ACYL-CARRIER-PROTEIN) REDUCTASE"/>
    <property type="match status" value="1"/>
</dbReference>
<dbReference type="KEGG" id="smr:Smar_0561"/>
<gene>
    <name evidence="2" type="ordered locus">Smar_0561</name>
</gene>
<evidence type="ECO:0000313" key="3">
    <source>
        <dbReference type="Proteomes" id="UP000000254"/>
    </source>
</evidence>
<dbReference type="HOGENOM" id="CLU_010194_1_2_2"/>
<evidence type="ECO:0000313" key="2">
    <source>
        <dbReference type="EMBL" id="ABN69668.1"/>
    </source>
</evidence>
<dbReference type="GeneID" id="4906563"/>
<dbReference type="Pfam" id="PF13561">
    <property type="entry name" value="adh_short_C2"/>
    <property type="match status" value="1"/>
</dbReference>
<dbReference type="eggNOG" id="arCOG01259">
    <property type="taxonomic scope" value="Archaea"/>
</dbReference>
<evidence type="ECO:0000256" key="1">
    <source>
        <dbReference type="ARBA" id="ARBA00006484"/>
    </source>
</evidence>
<dbReference type="CDD" id="cd05344">
    <property type="entry name" value="BKR_like_SDR_like"/>
    <property type="match status" value="1"/>
</dbReference>
<dbReference type="PRINTS" id="PR00081">
    <property type="entry name" value="GDHRDH"/>
</dbReference>
<organism evidence="2 3">
    <name type="scientific">Staphylothermus marinus (strain ATCC 43588 / DSM 3639 / JCM 9404 / F1)</name>
    <dbReference type="NCBI Taxonomy" id="399550"/>
    <lineage>
        <taxon>Archaea</taxon>
        <taxon>Thermoproteota</taxon>
        <taxon>Thermoprotei</taxon>
        <taxon>Desulfurococcales</taxon>
        <taxon>Desulfurococcaceae</taxon>
        <taxon>Staphylothermus</taxon>
    </lineage>
</organism>
<proteinExistence type="inferred from homology"/>
<dbReference type="RefSeq" id="WP_011838859.1">
    <property type="nucleotide sequence ID" value="NC_009033.1"/>
</dbReference>
<reference evidence="2 3" key="2">
    <citation type="journal article" date="2009" name="Stand. Genomic Sci.">
        <title>Complete genome sequence of Staphylothermus marinus Stetter and Fiala 1986 type strain F1.</title>
        <authorList>
            <person name="Anderson I.J."/>
            <person name="Sun H."/>
            <person name="Lapidus A."/>
            <person name="Copeland A."/>
            <person name="Glavina Del Rio T."/>
            <person name="Tice H."/>
            <person name="Dalin E."/>
            <person name="Lucas S."/>
            <person name="Barry K."/>
            <person name="Land M."/>
            <person name="Richardson P."/>
            <person name="Huber H."/>
            <person name="Kyrpides N.C."/>
        </authorList>
    </citation>
    <scope>NUCLEOTIDE SEQUENCE [LARGE SCALE GENOMIC DNA]</scope>
    <source>
        <strain evidence="3">ATCC 43588 / DSM 3639 / JCM 9404 / F1</strain>
    </source>
</reference>
<dbReference type="InterPro" id="IPR036291">
    <property type="entry name" value="NAD(P)-bd_dom_sf"/>
</dbReference>
<protein>
    <submittedName>
        <fullName evidence="2">Short-chain dehydrogenase/reductase SDR</fullName>
    </submittedName>
</protein>
<dbReference type="FunFam" id="3.40.50.720:FF:000084">
    <property type="entry name" value="Short-chain dehydrogenase reductase"/>
    <property type="match status" value="1"/>
</dbReference>
<name>A3DM08_STAMF</name>
<dbReference type="PANTHER" id="PTHR42879:SF6">
    <property type="entry name" value="NADPH-DEPENDENT REDUCTASE BACG"/>
    <property type="match status" value="1"/>
</dbReference>
<dbReference type="AlphaFoldDB" id="A3DM08"/>
<reference evidence="3" key="1">
    <citation type="journal article" date="2009" name="BMC Genomics">
        <title>The complete genome sequence of Staphylothermus marinus reveals differences in sulfur metabolism among heterotrophic Crenarchaeota.</title>
        <authorList>
            <person name="Anderson I.J."/>
            <person name="Dharmarajan L."/>
            <person name="Rodriguez J."/>
            <person name="Hooper S."/>
            <person name="Porat I."/>
            <person name="Ulrich L.E."/>
            <person name="Elkins J.G."/>
            <person name="Mavromatis K."/>
            <person name="Sun H."/>
            <person name="Land M."/>
            <person name="Lapidus A."/>
            <person name="Lucas S."/>
            <person name="Barry K."/>
            <person name="Huber H."/>
            <person name="Zhulin I.B."/>
            <person name="Whitman W.B."/>
            <person name="Mukhopadhyay B."/>
            <person name="Woese C."/>
            <person name="Bristow J."/>
            <person name="Kyrpides N."/>
        </authorList>
    </citation>
    <scope>NUCLEOTIDE SEQUENCE [LARGE SCALE GENOMIC DNA]</scope>
    <source>
        <strain evidence="3">ATCC 43588 / DSM 3639 / JCM 9404 / F1</strain>
    </source>
</reference>
<dbReference type="Gene3D" id="3.40.50.720">
    <property type="entry name" value="NAD(P)-binding Rossmann-like Domain"/>
    <property type="match status" value="1"/>
</dbReference>
<keyword evidence="3" id="KW-1185">Reference proteome</keyword>
<comment type="similarity">
    <text evidence="1">Belongs to the short-chain dehydrogenases/reductases (SDR) family.</text>
</comment>
<dbReference type="InterPro" id="IPR050259">
    <property type="entry name" value="SDR"/>
</dbReference>
<dbReference type="InterPro" id="IPR002347">
    <property type="entry name" value="SDR_fam"/>
</dbReference>